<reference evidence="2 3" key="2">
    <citation type="submission" date="2009-02" db="EMBL/GenBank/DDBJ databases">
        <title>Draft genome sequence of Eubacterium hallii (DSM 3353).</title>
        <authorList>
            <person name="Sudarsanam P."/>
            <person name="Ley R."/>
            <person name="Guruge J."/>
            <person name="Turnbaugh P.J."/>
            <person name="Mahowald M."/>
            <person name="Liep D."/>
            <person name="Gordon J."/>
        </authorList>
    </citation>
    <scope>NUCLEOTIDE SEQUENCE [LARGE SCALE GENOMIC DNA]</scope>
    <source>
        <strain evidence="2 3">DSM 3353</strain>
    </source>
</reference>
<dbReference type="EMBL" id="ACEP01000015">
    <property type="protein sequence ID" value="EEG37877.1"/>
    <property type="molecule type" value="Genomic_DNA"/>
</dbReference>
<dbReference type="Proteomes" id="UP000003174">
    <property type="component" value="Unassembled WGS sequence"/>
</dbReference>
<reference evidence="2 3" key="1">
    <citation type="submission" date="2009-01" db="EMBL/GenBank/DDBJ databases">
        <authorList>
            <person name="Fulton L."/>
            <person name="Clifton S."/>
            <person name="Fulton B."/>
            <person name="Xu J."/>
            <person name="Minx P."/>
            <person name="Pepin K.H."/>
            <person name="Johnson M."/>
            <person name="Bhonagiri V."/>
            <person name="Nash W.E."/>
            <person name="Mardis E.R."/>
            <person name="Wilson R.K."/>
        </authorList>
    </citation>
    <scope>NUCLEOTIDE SEQUENCE [LARGE SCALE GENOMIC DNA]</scope>
    <source>
        <strain evidence="2 3">DSM 3353</strain>
    </source>
</reference>
<evidence type="ECO:0000256" key="1">
    <source>
        <dbReference type="PROSITE-ProRule" id="PRU00420"/>
    </source>
</evidence>
<dbReference type="Pfam" id="PF03829">
    <property type="entry name" value="PTSIIA_gutA"/>
    <property type="match status" value="1"/>
</dbReference>
<evidence type="ECO:0000313" key="2">
    <source>
        <dbReference type="EMBL" id="EEG37877.1"/>
    </source>
</evidence>
<dbReference type="GO" id="GO:0005737">
    <property type="term" value="C:cytoplasm"/>
    <property type="evidence" value="ECO:0007669"/>
    <property type="project" value="InterPro"/>
</dbReference>
<dbReference type="PANTHER" id="PTHR40398:SF1">
    <property type="entry name" value="PTS SYSTEM GLUCITOL_SORBITOL-SPECIFIC EIIA COMPONENT"/>
    <property type="match status" value="1"/>
</dbReference>
<dbReference type="InterPro" id="IPR036665">
    <property type="entry name" value="PTS_IIA_glucitol/sorbitol_sf"/>
</dbReference>
<dbReference type="EC" id="2.7.1.69" evidence="2"/>
<evidence type="ECO:0000313" key="3">
    <source>
        <dbReference type="Proteomes" id="UP000003174"/>
    </source>
</evidence>
<accession>C0ES86</accession>
<gene>
    <name evidence="2" type="ORF">EUBHAL_00256</name>
</gene>
<organism evidence="2 3">
    <name type="scientific">Anaerobutyricum hallii DSM 3353</name>
    <dbReference type="NCBI Taxonomy" id="411469"/>
    <lineage>
        <taxon>Bacteria</taxon>
        <taxon>Bacillati</taxon>
        <taxon>Bacillota</taxon>
        <taxon>Clostridia</taxon>
        <taxon>Lachnospirales</taxon>
        <taxon>Lachnospiraceae</taxon>
        <taxon>Anaerobutyricum</taxon>
    </lineage>
</organism>
<dbReference type="PROSITE" id="PS51097">
    <property type="entry name" value="PTS_EIIA_TYPE_5"/>
    <property type="match status" value="1"/>
</dbReference>
<comment type="caution">
    <text evidence="1">Lacks conserved residue(s) required for the propagation of feature annotation.</text>
</comment>
<dbReference type="RefSeq" id="WP_005343760.1">
    <property type="nucleotide sequence ID" value="NZ_ACEP01000015.1"/>
</dbReference>
<keyword evidence="2" id="KW-0808">Transferase</keyword>
<protein>
    <submittedName>
        <fullName evidence="2">PTS system, glucitol/sorbitol-specific, IIA component</fullName>
        <ecNumber evidence="2">2.7.1.69</ecNumber>
    </submittedName>
</protein>
<dbReference type="InterPro" id="IPR004716">
    <property type="entry name" value="PTS_IIA_glucitol/sorbitol-sp"/>
</dbReference>
<dbReference type="GO" id="GO:0009401">
    <property type="term" value="P:phosphoenolpyruvate-dependent sugar phosphotransferase system"/>
    <property type="evidence" value="ECO:0007669"/>
    <property type="project" value="InterPro"/>
</dbReference>
<dbReference type="GO" id="GO:0016301">
    <property type="term" value="F:kinase activity"/>
    <property type="evidence" value="ECO:0007669"/>
    <property type="project" value="TreeGrafter"/>
</dbReference>
<dbReference type="SUPFAM" id="SSF141530">
    <property type="entry name" value="PTSIIA/GutA-like"/>
    <property type="match status" value="1"/>
</dbReference>
<dbReference type="AlphaFoldDB" id="C0ES86"/>
<sequence length="136" mass="15040">MCYNVKGAKCRKDRKIMAVIYENKVKELGKDIMMMNGGDFIIIFGDSAPAELRDYCYSVDVNPINGEIKAGQTLKIDENEYKITCVGEEAPVTLAGLGHCTIRFNGMTEAELPGTLYVEEKAVPEIKVGTTIQIIE</sequence>
<comment type="caution">
    <text evidence="2">The sequence shown here is derived from an EMBL/GenBank/DDBJ whole genome shotgun (WGS) entry which is preliminary data.</text>
</comment>
<dbReference type="Gene3D" id="2.40.33.40">
    <property type="entry name" value="Phosphotransferase system, glucitol/sorbitol-specific IIA component"/>
    <property type="match status" value="1"/>
</dbReference>
<dbReference type="GO" id="GO:0008982">
    <property type="term" value="F:protein-N(PI)-phosphohistidine-sugar phosphotransferase activity"/>
    <property type="evidence" value="ECO:0007669"/>
    <property type="project" value="InterPro"/>
</dbReference>
<dbReference type="GeneID" id="75048059"/>
<dbReference type="eggNOG" id="COG3731">
    <property type="taxonomic scope" value="Bacteria"/>
</dbReference>
<name>C0ES86_9FIRM</name>
<dbReference type="PANTHER" id="PTHR40398">
    <property type="entry name" value="PTS SYSTEM GLUCITOL/SORBITOL-SPECIFIC EIIA COMPONENT"/>
    <property type="match status" value="1"/>
</dbReference>
<proteinExistence type="predicted"/>